<dbReference type="RefSeq" id="WP_014405293.1">
    <property type="nucleotide sequence ID" value="NC_017034.1"/>
</dbReference>
<dbReference type="GeneID" id="11970583"/>
<evidence type="ECO:0000313" key="3">
    <source>
        <dbReference type="EMBL" id="AFC99454.1"/>
    </source>
</evidence>
<dbReference type="STRING" id="1041930.Mtc_0690"/>
<evidence type="ECO:0000256" key="1">
    <source>
        <dbReference type="ARBA" id="ARBA00043967"/>
    </source>
</evidence>
<feature type="domain" description="SUF system FeS cluster assembly SufBD core" evidence="2">
    <location>
        <begin position="155"/>
        <end position="382"/>
    </location>
</feature>
<organism evidence="3 4">
    <name type="scientific">Methanocella conradii (strain DSM 24694 / JCM 17849 / CGMCC 1.5162 / HZ254)</name>
    <dbReference type="NCBI Taxonomy" id="1041930"/>
    <lineage>
        <taxon>Archaea</taxon>
        <taxon>Methanobacteriati</taxon>
        <taxon>Methanobacteriota</taxon>
        <taxon>Stenosarchaea group</taxon>
        <taxon>Methanomicrobia</taxon>
        <taxon>Methanocellales</taxon>
        <taxon>Methanocellaceae</taxon>
        <taxon>Methanocella</taxon>
    </lineage>
</organism>
<reference evidence="3 4" key="1">
    <citation type="journal article" date="2012" name="J. Bacteriol.">
        <title>Complete genome sequence of a thermophilic methanogen, Methanocella conradii HZ254, isolated from Chinese rice field soil.</title>
        <authorList>
            <person name="Lu Z."/>
            <person name="Lu Y."/>
        </authorList>
    </citation>
    <scope>NUCLEOTIDE SEQUENCE [LARGE SCALE GENOMIC DNA]</scope>
    <source>
        <strain evidence="4">DSM 24694 / JCM 17849 / CGMCC 1.5162 / HZ254</strain>
    </source>
</reference>
<dbReference type="PANTHER" id="PTHR30508:SF1">
    <property type="entry name" value="UPF0051 PROTEIN ABCI8, CHLOROPLASTIC-RELATED"/>
    <property type="match status" value="1"/>
</dbReference>
<dbReference type="KEGG" id="mez:Mtc_0690"/>
<evidence type="ECO:0000259" key="2">
    <source>
        <dbReference type="Pfam" id="PF01458"/>
    </source>
</evidence>
<gene>
    <name evidence="3" type="ordered locus">Mtc_0690</name>
</gene>
<dbReference type="SUPFAM" id="SSF101960">
    <property type="entry name" value="Stabilizer of iron transporter SufD"/>
    <property type="match status" value="1"/>
</dbReference>
<dbReference type="Pfam" id="PF01458">
    <property type="entry name" value="SUFBD_core"/>
    <property type="match status" value="1"/>
</dbReference>
<dbReference type="EMBL" id="CP003243">
    <property type="protein sequence ID" value="AFC99454.1"/>
    <property type="molecule type" value="Genomic_DNA"/>
</dbReference>
<evidence type="ECO:0000313" key="4">
    <source>
        <dbReference type="Proteomes" id="UP000005233"/>
    </source>
</evidence>
<dbReference type="HOGENOM" id="CLU_026231_0_1_2"/>
<dbReference type="InterPro" id="IPR055346">
    <property type="entry name" value="Fe-S_cluster_assembly_SufBD"/>
</dbReference>
<keyword evidence="4" id="KW-1185">Reference proteome</keyword>
<proteinExistence type="inferred from homology"/>
<dbReference type="InterPro" id="IPR037284">
    <property type="entry name" value="SUF_FeS_clus_asmbl_SufBD_sf"/>
</dbReference>
<dbReference type="InterPro" id="IPR000825">
    <property type="entry name" value="SUF_FeS_clus_asmbl_SufBD_core"/>
</dbReference>
<dbReference type="AlphaFoldDB" id="H8I8H8"/>
<comment type="similarity">
    <text evidence="1">Belongs to the iron-sulfur cluster assembly SufBD family.</text>
</comment>
<dbReference type="eggNOG" id="arCOG01715">
    <property type="taxonomic scope" value="Archaea"/>
</dbReference>
<dbReference type="PANTHER" id="PTHR30508">
    <property type="entry name" value="FES CLUSTER ASSEMBLY PROTEIN SUF"/>
    <property type="match status" value="1"/>
</dbReference>
<protein>
    <submittedName>
        <fullName evidence="3">ABC-type transport system involved in Fe-S cluster assembly, permease component (SufBD-like)</fullName>
    </submittedName>
</protein>
<dbReference type="Proteomes" id="UP000005233">
    <property type="component" value="Chromosome"/>
</dbReference>
<accession>H8I8H8</accession>
<dbReference type="GO" id="GO:0016226">
    <property type="term" value="P:iron-sulfur cluster assembly"/>
    <property type="evidence" value="ECO:0007669"/>
    <property type="project" value="InterPro"/>
</dbReference>
<name>H8I8H8_METCZ</name>
<sequence>MLEQVMIEDIRRRAEAAKDKKAAYGNDVDLDKYLHDVPIRERITTLGELSAGIRERALTIGMDATEAYRSGSFFQHDQTVLISKSMQEGLEVMDINEALEKYDWMKDYYFKLVQPDQDKYTAYSATHKVAGYFIRALPGAKIEFPLQACLYMGREGMIQNVHNVIIAEEGSELHIISGCTSDTHVTQGVHIGISEFYVKDNAKLTFTMIHNWAENLIVRPRSSTRIGKNAVFMSNYVCMRPVKDIQMYPSSIMEGENSVARYNTVVVALKGSHMDLGSKAVLKAKGCKAEIIARTISRGGYIASRGLIEGDVPDTKAHLECRGLLLSDEGTIYAVPELLGTVQGVDLSHEAAVGKINEEEIQYLMARGVDSDTATALIVRGFLEVDIEGLPPALQAEMKKNIELGGRGM</sequence>